<dbReference type="AlphaFoldDB" id="A0A9D1E804"/>
<dbReference type="Proteomes" id="UP000823912">
    <property type="component" value="Unassembled WGS sequence"/>
</dbReference>
<sequence>MGFTDEIFQRATIKGMVDYLLLGTEAEKETGSYEERLDKAYDKFEKIALRDYDGAENELLNAANDLMAETASVYTEIGLRAGFLLAQDLAQTGNGQRQAASVKKDGREGAVD</sequence>
<comment type="caution">
    <text evidence="2">The sequence shown here is derived from an EMBL/GenBank/DDBJ whole genome shotgun (WGS) entry which is preliminary data.</text>
</comment>
<gene>
    <name evidence="2" type="ORF">IAA55_00175</name>
</gene>
<proteinExistence type="predicted"/>
<protein>
    <submittedName>
        <fullName evidence="2">Uncharacterized protein</fullName>
    </submittedName>
</protein>
<dbReference type="EMBL" id="DVHM01000004">
    <property type="protein sequence ID" value="HIR69681.1"/>
    <property type="molecule type" value="Genomic_DNA"/>
</dbReference>
<organism evidence="2 3">
    <name type="scientific">Candidatus Pullilachnospira gallistercoris</name>
    <dbReference type="NCBI Taxonomy" id="2840911"/>
    <lineage>
        <taxon>Bacteria</taxon>
        <taxon>Bacillati</taxon>
        <taxon>Bacillota</taxon>
        <taxon>Clostridia</taxon>
        <taxon>Lachnospirales</taxon>
        <taxon>Lachnospiraceae</taxon>
        <taxon>Lachnospiraceae incertae sedis</taxon>
        <taxon>Candidatus Pullilachnospira</taxon>
    </lineage>
</organism>
<feature type="region of interest" description="Disordered" evidence="1">
    <location>
        <begin position="93"/>
        <end position="112"/>
    </location>
</feature>
<reference evidence="2" key="1">
    <citation type="submission" date="2020-10" db="EMBL/GenBank/DDBJ databases">
        <authorList>
            <person name="Gilroy R."/>
        </authorList>
    </citation>
    <scope>NUCLEOTIDE SEQUENCE</scope>
    <source>
        <strain evidence="2">ChiSjej5B23-6657</strain>
    </source>
</reference>
<evidence type="ECO:0000256" key="1">
    <source>
        <dbReference type="SAM" id="MobiDB-lite"/>
    </source>
</evidence>
<evidence type="ECO:0000313" key="2">
    <source>
        <dbReference type="EMBL" id="HIR69681.1"/>
    </source>
</evidence>
<reference evidence="2" key="2">
    <citation type="journal article" date="2021" name="PeerJ">
        <title>Extensive microbial diversity within the chicken gut microbiome revealed by metagenomics and culture.</title>
        <authorList>
            <person name="Gilroy R."/>
            <person name="Ravi A."/>
            <person name="Getino M."/>
            <person name="Pursley I."/>
            <person name="Horton D.L."/>
            <person name="Alikhan N.F."/>
            <person name="Baker D."/>
            <person name="Gharbi K."/>
            <person name="Hall N."/>
            <person name="Watson M."/>
            <person name="Adriaenssens E.M."/>
            <person name="Foster-Nyarko E."/>
            <person name="Jarju S."/>
            <person name="Secka A."/>
            <person name="Antonio M."/>
            <person name="Oren A."/>
            <person name="Chaudhuri R.R."/>
            <person name="La Ragione R."/>
            <person name="Hildebrand F."/>
            <person name="Pallen M.J."/>
        </authorList>
    </citation>
    <scope>NUCLEOTIDE SEQUENCE</scope>
    <source>
        <strain evidence="2">ChiSjej5B23-6657</strain>
    </source>
</reference>
<evidence type="ECO:0000313" key="3">
    <source>
        <dbReference type="Proteomes" id="UP000823912"/>
    </source>
</evidence>
<name>A0A9D1E804_9FIRM</name>
<accession>A0A9D1E804</accession>
<feature type="compositionally biased region" description="Basic and acidic residues" evidence="1">
    <location>
        <begin position="102"/>
        <end position="112"/>
    </location>
</feature>